<dbReference type="OrthoDB" id="8730636at2"/>
<proteinExistence type="predicted"/>
<comment type="caution">
    <text evidence="2">The sequence shown here is derived from an EMBL/GenBank/DDBJ whole genome shotgun (WGS) entry which is preliminary data.</text>
</comment>
<evidence type="ECO:0008006" key="4">
    <source>
        <dbReference type="Google" id="ProtNLM"/>
    </source>
</evidence>
<protein>
    <recommendedName>
        <fullName evidence="4">Beta-galactosidase trimerisation domain-containing protein</fullName>
    </recommendedName>
</protein>
<feature type="region of interest" description="Disordered" evidence="1">
    <location>
        <begin position="192"/>
        <end position="230"/>
    </location>
</feature>
<gene>
    <name evidence="2" type="ORF">E6C55_21805</name>
</gene>
<dbReference type="RefSeq" id="WP_136371933.1">
    <property type="nucleotide sequence ID" value="NZ_SSOB01000031.1"/>
</dbReference>
<reference evidence="2 3" key="1">
    <citation type="submission" date="2019-04" db="EMBL/GenBank/DDBJ databases">
        <title>Cohnella sp. nov. isolated from preserved vegetables.</title>
        <authorList>
            <person name="Lin S.-Y."/>
            <person name="Hung M.-H."/>
            <person name="Young C.-C."/>
        </authorList>
    </citation>
    <scope>NUCLEOTIDE SEQUENCE [LARGE SCALE GENOMIC DNA]</scope>
    <source>
        <strain evidence="2 3">CC-MHH1044</strain>
    </source>
</reference>
<name>A0A4S4BMJ2_9BACL</name>
<dbReference type="Proteomes" id="UP000310636">
    <property type="component" value="Unassembled WGS sequence"/>
</dbReference>
<feature type="compositionally biased region" description="Basic and acidic residues" evidence="1">
    <location>
        <begin position="192"/>
        <end position="224"/>
    </location>
</feature>
<evidence type="ECO:0000313" key="2">
    <source>
        <dbReference type="EMBL" id="THF75485.1"/>
    </source>
</evidence>
<evidence type="ECO:0000313" key="3">
    <source>
        <dbReference type="Proteomes" id="UP000310636"/>
    </source>
</evidence>
<sequence>MLAIPFELSPDFPTEVSQPLLITANAARDEGIIEKMKGYLRAGGQIVMTSSFVARMSGRGAEEFTTLHPTGKKLAVSKFATETHSCTFDRFSESREELLFPILDYSTNGTWQSIVALKGHNNIPVLMYDNYSRGRIHTLVIPDDYADLWKLPEDVALEAARRAGGRCRSIPDRRPRRGGLVRLRQRDVRARELRSDPAALDRPRAGRPRADPDRRAGASEEARHGRGRLRSVRSAARTFFPRLVQA</sequence>
<accession>A0A4S4BMJ2</accession>
<dbReference type="AlphaFoldDB" id="A0A4S4BMJ2"/>
<keyword evidence="3" id="KW-1185">Reference proteome</keyword>
<organism evidence="2 3">
    <name type="scientific">Cohnella fermenti</name>
    <dbReference type="NCBI Taxonomy" id="2565925"/>
    <lineage>
        <taxon>Bacteria</taxon>
        <taxon>Bacillati</taxon>
        <taxon>Bacillota</taxon>
        <taxon>Bacilli</taxon>
        <taxon>Bacillales</taxon>
        <taxon>Paenibacillaceae</taxon>
        <taxon>Cohnella</taxon>
    </lineage>
</organism>
<dbReference type="EMBL" id="SSOB01000031">
    <property type="protein sequence ID" value="THF75485.1"/>
    <property type="molecule type" value="Genomic_DNA"/>
</dbReference>
<evidence type="ECO:0000256" key="1">
    <source>
        <dbReference type="SAM" id="MobiDB-lite"/>
    </source>
</evidence>